<dbReference type="HAMAP" id="MF_00460">
    <property type="entry name" value="UPF0125_RnfH"/>
    <property type="match status" value="1"/>
</dbReference>
<evidence type="ECO:0000313" key="4">
    <source>
        <dbReference type="EMBL" id="GAB0057055.1"/>
    </source>
</evidence>
<dbReference type="NCBIfam" id="NF002490">
    <property type="entry name" value="PRK01777.1"/>
    <property type="match status" value="1"/>
</dbReference>
<dbReference type="InterPro" id="IPR005346">
    <property type="entry name" value="RnfH"/>
</dbReference>
<comment type="caution">
    <text evidence="4">The sequence shown here is derived from an EMBL/GenBank/DDBJ whole genome shotgun (WGS) entry which is preliminary data.</text>
</comment>
<dbReference type="Proteomes" id="UP001628193">
    <property type="component" value="Unassembled WGS sequence"/>
</dbReference>
<dbReference type="InterPro" id="IPR037021">
    <property type="entry name" value="RnfH_sf"/>
</dbReference>
<feature type="region of interest" description="Disordered" evidence="3">
    <location>
        <begin position="73"/>
        <end position="96"/>
    </location>
</feature>
<evidence type="ECO:0000256" key="2">
    <source>
        <dbReference type="HAMAP-Rule" id="MF_00460"/>
    </source>
</evidence>
<reference evidence="4 5" key="1">
    <citation type="submission" date="2024-05" db="EMBL/GenBank/DDBJ databases">
        <authorList>
            <consortium name="Candidatus Magnetaquicoccaceae bacterium FCR-1 genome sequencing consortium"/>
            <person name="Shimoshige H."/>
            <person name="Shimamura S."/>
            <person name="Taoka A."/>
            <person name="Kobayashi H."/>
            <person name="Maekawa T."/>
        </authorList>
    </citation>
    <scope>NUCLEOTIDE SEQUENCE [LARGE SCALE GENOMIC DNA]</scope>
    <source>
        <strain evidence="4 5">FCR-1</strain>
    </source>
</reference>
<accession>A0ABQ0C840</accession>
<dbReference type="SUPFAM" id="SSF54285">
    <property type="entry name" value="MoaD/ThiS"/>
    <property type="match status" value="1"/>
</dbReference>
<evidence type="ECO:0000313" key="5">
    <source>
        <dbReference type="Proteomes" id="UP001628193"/>
    </source>
</evidence>
<organism evidence="4 5">
    <name type="scientific">Candidatus Magnetaquiglobus chichijimensis</name>
    <dbReference type="NCBI Taxonomy" id="3141448"/>
    <lineage>
        <taxon>Bacteria</taxon>
        <taxon>Pseudomonadati</taxon>
        <taxon>Pseudomonadota</taxon>
        <taxon>Magnetococcia</taxon>
        <taxon>Magnetococcales</taxon>
        <taxon>Candidatus Magnetaquicoccaceae</taxon>
        <taxon>Candidatus Magnetaquiglobus</taxon>
    </lineage>
</organism>
<gene>
    <name evidence="4" type="ORF">SIID45300_01376</name>
</gene>
<dbReference type="PANTHER" id="PTHR37483:SF1">
    <property type="entry name" value="UPF0125 PROTEIN RATB"/>
    <property type="match status" value="1"/>
</dbReference>
<evidence type="ECO:0000256" key="1">
    <source>
        <dbReference type="ARBA" id="ARBA00010645"/>
    </source>
</evidence>
<name>A0ABQ0C840_9PROT</name>
<dbReference type="Gene3D" id="3.10.20.280">
    <property type="entry name" value="RnfH-like"/>
    <property type="match status" value="1"/>
</dbReference>
<dbReference type="Pfam" id="PF03658">
    <property type="entry name" value="Ub-RnfH"/>
    <property type="match status" value="1"/>
</dbReference>
<keyword evidence="5" id="KW-1185">Reference proteome</keyword>
<dbReference type="InterPro" id="IPR016155">
    <property type="entry name" value="Mopterin_synth/thiamin_S_b"/>
</dbReference>
<proteinExistence type="inferred from homology"/>
<protein>
    <recommendedName>
        <fullName evidence="2">UPF0125 protein SIID45300_01376</fullName>
    </recommendedName>
</protein>
<evidence type="ECO:0000256" key="3">
    <source>
        <dbReference type="SAM" id="MobiDB-lite"/>
    </source>
</evidence>
<dbReference type="RefSeq" id="WP_420904764.1">
    <property type="nucleotide sequence ID" value="NZ_BAAFGK010000004.1"/>
</dbReference>
<dbReference type="EMBL" id="BAAFGK010000004">
    <property type="protein sequence ID" value="GAB0057055.1"/>
    <property type="molecule type" value="Genomic_DNA"/>
</dbReference>
<dbReference type="PANTHER" id="PTHR37483">
    <property type="entry name" value="UPF0125 PROTEIN RATB"/>
    <property type="match status" value="1"/>
</dbReference>
<comment type="similarity">
    <text evidence="1 2">Belongs to the UPF0125 (RnfH) family.</text>
</comment>
<reference evidence="4 5" key="2">
    <citation type="submission" date="2024-09" db="EMBL/GenBank/DDBJ databases">
        <title>Draft genome sequence of Candidatus Magnetaquicoccaceae bacterium FCR-1.</title>
        <authorList>
            <person name="Shimoshige H."/>
            <person name="Shimamura S."/>
            <person name="Taoka A."/>
            <person name="Kobayashi H."/>
            <person name="Maekawa T."/>
        </authorList>
    </citation>
    <scope>NUCLEOTIDE SEQUENCE [LARGE SCALE GENOMIC DNA]</scope>
    <source>
        <strain evidence="4 5">FCR-1</strain>
    </source>
</reference>
<sequence length="96" mass="10359">MKVAVAYAEDQRQVVFNLDVDDGTTAEAAIRQSGVLVRFPKLDLGVNKIGIFSKIVPLEHALSDGDRVEIYRPALGKPPKKERPVKGAAAEGTDEA</sequence>